<name>A0A916UE01_9HYPH</name>
<dbReference type="Proteomes" id="UP000637002">
    <property type="component" value="Unassembled WGS sequence"/>
</dbReference>
<feature type="transmembrane region" description="Helical" evidence="7">
    <location>
        <begin position="531"/>
        <end position="551"/>
    </location>
</feature>
<evidence type="ECO:0000256" key="6">
    <source>
        <dbReference type="SAM" id="MobiDB-lite"/>
    </source>
</evidence>
<dbReference type="Pfam" id="PF13567">
    <property type="entry name" value="DUF4131"/>
    <property type="match status" value="1"/>
</dbReference>
<feature type="transmembrane region" description="Helical" evidence="7">
    <location>
        <begin position="441"/>
        <end position="464"/>
    </location>
</feature>
<feature type="transmembrane region" description="Helical" evidence="7">
    <location>
        <begin position="100"/>
        <end position="121"/>
    </location>
</feature>
<dbReference type="PANTHER" id="PTHR30619">
    <property type="entry name" value="DNA INTERNALIZATION/COMPETENCE PROTEIN COMEC/REC2"/>
    <property type="match status" value="1"/>
</dbReference>
<evidence type="ECO:0000256" key="7">
    <source>
        <dbReference type="SAM" id="Phobius"/>
    </source>
</evidence>
<feature type="transmembrane region" description="Helical" evidence="7">
    <location>
        <begin position="290"/>
        <end position="311"/>
    </location>
</feature>
<keyword evidence="11" id="KW-1185">Reference proteome</keyword>
<dbReference type="EMBL" id="BMGG01000005">
    <property type="protein sequence ID" value="GGC69519.1"/>
    <property type="molecule type" value="Genomic_DNA"/>
</dbReference>
<evidence type="ECO:0000256" key="3">
    <source>
        <dbReference type="ARBA" id="ARBA00022692"/>
    </source>
</evidence>
<comment type="subcellular location">
    <subcellularLocation>
        <location evidence="1">Cell membrane</location>
        <topology evidence="1">Multi-pass membrane protein</topology>
    </subcellularLocation>
</comment>
<dbReference type="PANTHER" id="PTHR30619:SF1">
    <property type="entry name" value="RECOMBINATION PROTEIN 2"/>
    <property type="match status" value="1"/>
</dbReference>
<dbReference type="InterPro" id="IPR025405">
    <property type="entry name" value="DUF4131"/>
</dbReference>
<evidence type="ECO:0000313" key="11">
    <source>
        <dbReference type="Proteomes" id="UP000637002"/>
    </source>
</evidence>
<keyword evidence="3 7" id="KW-0812">Transmembrane</keyword>
<proteinExistence type="predicted"/>
<keyword evidence="2" id="KW-1003">Cell membrane</keyword>
<evidence type="ECO:0000256" key="4">
    <source>
        <dbReference type="ARBA" id="ARBA00022989"/>
    </source>
</evidence>
<sequence>MPRDHSAALSEAIAPATTGALGFGARSRALFLHATHSIWRLFALEQERRRPFVWLPVAFGIGILLYFAADREPALWAPLLATGLAVAGVAAVRRRPLGRLLMIGVAFVFAGFSAACMRTALVAAPVLTRVTAGKLTGFVVAVDDHGTGSRLVIVPTSFAELAPQALPALVRVTVKSRTAIKPGDHVRASARLLPPPEQARPGGYDFARDAYFKRLGAVGSVSGAIELTPATAAPPRSVRWAAAVDAARATVTTRIATAFGGQAGAVAAALVTGKRGQITEDTNEVLRAAGIYHIVSISGLHMVLAASVFFWSSRALLALLPGLALAWPIKKIAAALAMVGAAAYCIFTGSDVATERALVMTLVMLGAILVERPALAMRNLAIAALIVLAMEPESLLGPSFQMSFAAVAGLIAVAERSGSLSGLPRPRDAPPLGPVGRAGRALLAAVTTTAVAELATGSFSAYHFQALSPLGILGNVLTLPFISLVVMPSAVVGMVAYPFGIDWPIWWVMGLATEPILWASRLIATIEQSRVGMPAMSALALAGFVIAILWFTLWSTALRWAAVVPAAVGLVLAAHTPRPDILVDRRADGAAVRGADGRLVILGKPSSFVVEQWLRADGDRRLPTDPSLRAGTRCDSLGCVGRLADGGAVAFVVERSAFEEDCARADVVISRRTAPPTCAAALVLDGPQLTRAGAVAVNAGEGVLRTTTARGDVRSRPWINGPAPPKPKPLPEAGEKLDEKPDDEP</sequence>
<gene>
    <name evidence="10" type="ORF">GCM10010994_30130</name>
</gene>
<evidence type="ECO:0000256" key="5">
    <source>
        <dbReference type="ARBA" id="ARBA00023136"/>
    </source>
</evidence>
<evidence type="ECO:0000256" key="2">
    <source>
        <dbReference type="ARBA" id="ARBA00022475"/>
    </source>
</evidence>
<dbReference type="NCBIfam" id="TIGR00360">
    <property type="entry name" value="ComEC_N-term"/>
    <property type="match status" value="1"/>
</dbReference>
<reference evidence="10" key="2">
    <citation type="submission" date="2020-09" db="EMBL/GenBank/DDBJ databases">
        <authorList>
            <person name="Sun Q."/>
            <person name="Zhou Y."/>
        </authorList>
    </citation>
    <scope>NUCLEOTIDE SEQUENCE</scope>
    <source>
        <strain evidence="10">CGMCC 1.12919</strain>
    </source>
</reference>
<organism evidence="10 11">
    <name type="scientific">Chelatococcus reniformis</name>
    <dbReference type="NCBI Taxonomy" id="1494448"/>
    <lineage>
        <taxon>Bacteria</taxon>
        <taxon>Pseudomonadati</taxon>
        <taxon>Pseudomonadota</taxon>
        <taxon>Alphaproteobacteria</taxon>
        <taxon>Hyphomicrobiales</taxon>
        <taxon>Chelatococcaceae</taxon>
        <taxon>Chelatococcus</taxon>
    </lineage>
</organism>
<protein>
    <submittedName>
        <fullName evidence="10">Competence protein ComEC</fullName>
    </submittedName>
</protein>
<evidence type="ECO:0000313" key="10">
    <source>
        <dbReference type="EMBL" id="GGC69519.1"/>
    </source>
</evidence>
<accession>A0A916UE01</accession>
<feature type="domain" description="ComEC/Rec2-related protein" evidence="8">
    <location>
        <begin position="270"/>
        <end position="555"/>
    </location>
</feature>
<feature type="transmembrane region" description="Helical" evidence="7">
    <location>
        <begin position="52"/>
        <end position="69"/>
    </location>
</feature>
<keyword evidence="4 7" id="KW-1133">Transmembrane helix</keyword>
<keyword evidence="5 7" id="KW-0472">Membrane</keyword>
<feature type="domain" description="DUF4131" evidence="9">
    <location>
        <begin position="75"/>
        <end position="225"/>
    </location>
</feature>
<dbReference type="InterPro" id="IPR052159">
    <property type="entry name" value="Competence_DNA_uptake"/>
</dbReference>
<dbReference type="GO" id="GO:0005886">
    <property type="term" value="C:plasma membrane"/>
    <property type="evidence" value="ECO:0007669"/>
    <property type="project" value="UniProtKB-SubCell"/>
</dbReference>
<evidence type="ECO:0000256" key="1">
    <source>
        <dbReference type="ARBA" id="ARBA00004651"/>
    </source>
</evidence>
<dbReference type="InterPro" id="IPR004477">
    <property type="entry name" value="ComEC_N"/>
</dbReference>
<feature type="transmembrane region" description="Helical" evidence="7">
    <location>
        <begin position="505"/>
        <end position="524"/>
    </location>
</feature>
<feature type="region of interest" description="Disordered" evidence="6">
    <location>
        <begin position="707"/>
        <end position="745"/>
    </location>
</feature>
<dbReference type="Pfam" id="PF03772">
    <property type="entry name" value="Competence"/>
    <property type="match status" value="1"/>
</dbReference>
<dbReference type="RefSeq" id="WP_188609998.1">
    <property type="nucleotide sequence ID" value="NZ_BMGG01000005.1"/>
</dbReference>
<comment type="caution">
    <text evidence="10">The sequence shown here is derived from an EMBL/GenBank/DDBJ whole genome shotgun (WGS) entry which is preliminary data.</text>
</comment>
<feature type="transmembrane region" description="Helical" evidence="7">
    <location>
        <begin position="332"/>
        <end position="350"/>
    </location>
</feature>
<evidence type="ECO:0000259" key="8">
    <source>
        <dbReference type="Pfam" id="PF03772"/>
    </source>
</evidence>
<dbReference type="AlphaFoldDB" id="A0A916UE01"/>
<feature type="transmembrane region" description="Helical" evidence="7">
    <location>
        <begin position="75"/>
        <end position="93"/>
    </location>
</feature>
<feature type="transmembrane region" description="Helical" evidence="7">
    <location>
        <begin position="476"/>
        <end position="499"/>
    </location>
</feature>
<reference evidence="10" key="1">
    <citation type="journal article" date="2014" name="Int. J. Syst. Evol. Microbiol.">
        <title>Complete genome sequence of Corynebacterium casei LMG S-19264T (=DSM 44701T), isolated from a smear-ripened cheese.</title>
        <authorList>
            <consortium name="US DOE Joint Genome Institute (JGI-PGF)"/>
            <person name="Walter F."/>
            <person name="Albersmeier A."/>
            <person name="Kalinowski J."/>
            <person name="Ruckert C."/>
        </authorList>
    </citation>
    <scope>NUCLEOTIDE SEQUENCE</scope>
    <source>
        <strain evidence="10">CGMCC 1.12919</strain>
    </source>
</reference>
<evidence type="ECO:0000259" key="9">
    <source>
        <dbReference type="Pfam" id="PF13567"/>
    </source>
</evidence>